<sequence>MSSEHKIPNGVKFAFGGLSGMGATLFVHYQALLVIMFLGFYLYDYIKEFKTKLCIIRYAKYFQNP</sequence>
<accession>A0A1I7X0A5</accession>
<reference evidence="3" key="1">
    <citation type="submission" date="2016-11" db="UniProtKB">
        <authorList>
            <consortium name="WormBaseParasite"/>
        </authorList>
    </citation>
    <scope>IDENTIFICATION</scope>
</reference>
<keyword evidence="2" id="KW-1185">Reference proteome</keyword>
<organism evidence="2 3">
    <name type="scientific">Heterorhabditis bacteriophora</name>
    <name type="common">Entomopathogenic nematode worm</name>
    <dbReference type="NCBI Taxonomy" id="37862"/>
    <lineage>
        <taxon>Eukaryota</taxon>
        <taxon>Metazoa</taxon>
        <taxon>Ecdysozoa</taxon>
        <taxon>Nematoda</taxon>
        <taxon>Chromadorea</taxon>
        <taxon>Rhabditida</taxon>
        <taxon>Rhabditina</taxon>
        <taxon>Rhabditomorpha</taxon>
        <taxon>Strongyloidea</taxon>
        <taxon>Heterorhabditidae</taxon>
        <taxon>Heterorhabditis</taxon>
    </lineage>
</organism>
<protein>
    <submittedName>
        <fullName evidence="3">DUF5683 domain-containing protein</fullName>
    </submittedName>
</protein>
<dbReference type="WBParaSite" id="Hba_10864">
    <property type="protein sequence ID" value="Hba_10864"/>
    <property type="gene ID" value="Hba_10864"/>
</dbReference>
<feature type="transmembrane region" description="Helical" evidence="1">
    <location>
        <begin position="20"/>
        <end position="43"/>
    </location>
</feature>
<name>A0A1I7X0A5_HETBA</name>
<evidence type="ECO:0000256" key="1">
    <source>
        <dbReference type="SAM" id="Phobius"/>
    </source>
</evidence>
<dbReference type="AlphaFoldDB" id="A0A1I7X0A5"/>
<dbReference type="Proteomes" id="UP000095283">
    <property type="component" value="Unplaced"/>
</dbReference>
<keyword evidence="1" id="KW-1133">Transmembrane helix</keyword>
<proteinExistence type="predicted"/>
<keyword evidence="1" id="KW-0472">Membrane</keyword>
<evidence type="ECO:0000313" key="3">
    <source>
        <dbReference type="WBParaSite" id="Hba_10864"/>
    </source>
</evidence>
<evidence type="ECO:0000313" key="2">
    <source>
        <dbReference type="Proteomes" id="UP000095283"/>
    </source>
</evidence>
<keyword evidence="1" id="KW-0812">Transmembrane</keyword>